<keyword evidence="4" id="KW-1185">Reference proteome</keyword>
<comment type="caution">
    <text evidence="3">The sequence shown here is derived from an EMBL/GenBank/DDBJ whole genome shotgun (WGS) entry which is preliminary data.</text>
</comment>
<organism evidence="3 4">
    <name type="scientific">Astathelohania contejeani</name>
    <dbReference type="NCBI Taxonomy" id="164912"/>
    <lineage>
        <taxon>Eukaryota</taxon>
        <taxon>Fungi</taxon>
        <taxon>Fungi incertae sedis</taxon>
        <taxon>Microsporidia</taxon>
        <taxon>Astathelohaniidae</taxon>
        <taxon>Astathelohania</taxon>
    </lineage>
</organism>
<dbReference type="SMART" id="SM00674">
    <property type="entry name" value="CENPB"/>
    <property type="match status" value="1"/>
</dbReference>
<dbReference type="Proteomes" id="UP001516464">
    <property type="component" value="Unassembled WGS sequence"/>
</dbReference>
<name>A0ABQ7HUX5_9MICR</name>
<dbReference type="SUPFAM" id="SSF46689">
    <property type="entry name" value="Homeodomain-like"/>
    <property type="match status" value="1"/>
</dbReference>
<proteinExistence type="predicted"/>
<dbReference type="Pfam" id="PF03221">
    <property type="entry name" value="HTH_Tnp_Tc5"/>
    <property type="match status" value="1"/>
</dbReference>
<dbReference type="Gene3D" id="1.10.10.60">
    <property type="entry name" value="Homeodomain-like"/>
    <property type="match status" value="1"/>
</dbReference>
<sequence length="136" mass="16213">MNARNKKIKNLKYSKLDEKLLIWFDTLEIKRVIINDQMINKKSQQLAVELGYHSFKSYKGYLEKFKRRHGIRLRKLHGEMKRDDKVDLSSFMTILNQKIVEYTEEKFFLLDDSGLFYILIPSKTLCKKSSSAIKIF</sequence>
<dbReference type="PROSITE" id="PS51253">
    <property type="entry name" value="HTH_CENPB"/>
    <property type="match status" value="1"/>
</dbReference>
<feature type="domain" description="HTH CENPB-type" evidence="2">
    <location>
        <begin position="4"/>
        <end position="75"/>
    </location>
</feature>
<protein>
    <submittedName>
        <fullName evidence="3">Tigger transposable element-derived protein 6</fullName>
    </submittedName>
</protein>
<gene>
    <name evidence="3" type="primary">TIGD6_1</name>
    <name evidence="3" type="ORF">TCON_2819</name>
</gene>
<evidence type="ECO:0000259" key="2">
    <source>
        <dbReference type="PROSITE" id="PS51253"/>
    </source>
</evidence>
<evidence type="ECO:0000313" key="4">
    <source>
        <dbReference type="Proteomes" id="UP001516464"/>
    </source>
</evidence>
<keyword evidence="1" id="KW-0238">DNA-binding</keyword>
<dbReference type="InterPro" id="IPR009057">
    <property type="entry name" value="Homeodomain-like_sf"/>
</dbReference>
<accession>A0ABQ7HUX5</accession>
<dbReference type="EMBL" id="SBIQ01001102">
    <property type="protein sequence ID" value="KAF7670546.1"/>
    <property type="molecule type" value="Genomic_DNA"/>
</dbReference>
<evidence type="ECO:0000313" key="3">
    <source>
        <dbReference type="EMBL" id="KAF7670546.1"/>
    </source>
</evidence>
<evidence type="ECO:0000256" key="1">
    <source>
        <dbReference type="ARBA" id="ARBA00023125"/>
    </source>
</evidence>
<dbReference type="InterPro" id="IPR006600">
    <property type="entry name" value="HTH_CenpB_DNA-bd_dom"/>
</dbReference>
<reference evidence="3 4" key="1">
    <citation type="submission" date="2019-01" db="EMBL/GenBank/DDBJ databases">
        <title>Genomes sequencing and comparative genomics of infectious freshwater microsporidia, Cucumispora dikerogammari and Thelohania contejeani.</title>
        <authorList>
            <person name="Cormier A."/>
            <person name="Giraud I."/>
            <person name="Wattier R."/>
            <person name="Teixeira M."/>
            <person name="Grandjean F."/>
            <person name="Rigaud T."/>
            <person name="Cordaux R."/>
        </authorList>
    </citation>
    <scope>NUCLEOTIDE SEQUENCE [LARGE SCALE GENOMIC DNA]</scope>
    <source>
        <strain evidence="3">T1</strain>
        <tissue evidence="3">Spores</tissue>
    </source>
</reference>